<proteinExistence type="inferred from homology"/>
<keyword evidence="2 3" id="KW-0143">Chaperone</keyword>
<evidence type="ECO:0000256" key="2">
    <source>
        <dbReference type="ARBA" id="ARBA00023186"/>
    </source>
</evidence>
<evidence type="ECO:0000256" key="3">
    <source>
        <dbReference type="RuleBase" id="RU000535"/>
    </source>
</evidence>
<name>A0A6G4WHZ1_9HYPH</name>
<dbReference type="GO" id="GO:0005524">
    <property type="term" value="F:ATP binding"/>
    <property type="evidence" value="ECO:0007669"/>
    <property type="project" value="InterPro"/>
</dbReference>
<dbReference type="InterPro" id="IPR020818">
    <property type="entry name" value="Chaperonin_GroES"/>
</dbReference>
<dbReference type="SUPFAM" id="SSF50129">
    <property type="entry name" value="GroES-like"/>
    <property type="match status" value="1"/>
</dbReference>
<comment type="caution">
    <text evidence="4">The sequence shown here is derived from an EMBL/GenBank/DDBJ whole genome shotgun (WGS) entry which is preliminary data.</text>
</comment>
<dbReference type="CDD" id="cd00320">
    <property type="entry name" value="cpn10"/>
    <property type="match status" value="1"/>
</dbReference>
<evidence type="ECO:0000256" key="1">
    <source>
        <dbReference type="ARBA" id="ARBA00006975"/>
    </source>
</evidence>
<dbReference type="SMART" id="SM00883">
    <property type="entry name" value="Cpn10"/>
    <property type="match status" value="1"/>
</dbReference>
<dbReference type="AlphaFoldDB" id="A0A6G4WHZ1"/>
<reference evidence="4 5" key="1">
    <citation type="submission" date="2020-02" db="EMBL/GenBank/DDBJ databases">
        <title>Genome sequence of strain CCNWXJ40-4.</title>
        <authorList>
            <person name="Gao J."/>
            <person name="Sun J."/>
        </authorList>
    </citation>
    <scope>NUCLEOTIDE SEQUENCE [LARGE SCALE GENOMIC DNA]</scope>
    <source>
        <strain evidence="4 5">CCNWXJ 40-4</strain>
    </source>
</reference>
<gene>
    <name evidence="4" type="ORF">G6N73_24280</name>
</gene>
<evidence type="ECO:0000313" key="5">
    <source>
        <dbReference type="Proteomes" id="UP001642900"/>
    </source>
</evidence>
<dbReference type="Pfam" id="PF00166">
    <property type="entry name" value="Cpn10"/>
    <property type="match status" value="1"/>
</dbReference>
<dbReference type="EMBL" id="JAAKZF010000046">
    <property type="protein sequence ID" value="NGO54219.1"/>
    <property type="molecule type" value="Genomic_DNA"/>
</dbReference>
<comment type="similarity">
    <text evidence="1 3">Belongs to the GroES chaperonin family.</text>
</comment>
<keyword evidence="5" id="KW-1185">Reference proteome</keyword>
<dbReference type="InterPro" id="IPR011032">
    <property type="entry name" value="GroES-like_sf"/>
</dbReference>
<protein>
    <recommendedName>
        <fullName evidence="3">10 kDa chaperonin</fullName>
    </recommendedName>
</protein>
<comment type="function">
    <text evidence="3">Together with the chaperonin GroEL, plays an essential role in assisting protein folding. The GroEL-GroES system forms a nano-cage that allows encapsulation of the non-native substrate proteins and provides a physical environment optimized to promote and accelerate protein folding. GroES binds to the apical surface of the GroEL ring, thereby capping the opening of the GroEL channel.</text>
</comment>
<comment type="subunit">
    <text evidence="3">Heptamer of 7 subunits arranged in a ring.</text>
</comment>
<dbReference type="PRINTS" id="PR00297">
    <property type="entry name" value="CHAPERONIN10"/>
</dbReference>
<dbReference type="InterPro" id="IPR037124">
    <property type="entry name" value="Chaperonin_GroES_sf"/>
</dbReference>
<sequence length="95" mass="10590">MNGRLLGPRILVKQIEETNTTAGGIIIPDQYLERPMQGRVIAVGRTSEIWITRYFSPSIFIAGELPEHDALAGLHGDFPERRIDVADNGLCRVMD</sequence>
<dbReference type="Gene3D" id="2.30.33.40">
    <property type="entry name" value="GroES chaperonin"/>
    <property type="match status" value="1"/>
</dbReference>
<dbReference type="GO" id="GO:0044183">
    <property type="term" value="F:protein folding chaperone"/>
    <property type="evidence" value="ECO:0007669"/>
    <property type="project" value="InterPro"/>
</dbReference>
<evidence type="ECO:0000313" key="4">
    <source>
        <dbReference type="EMBL" id="NGO54219.1"/>
    </source>
</evidence>
<dbReference type="Proteomes" id="UP001642900">
    <property type="component" value="Unassembled WGS sequence"/>
</dbReference>
<dbReference type="RefSeq" id="WP_165032332.1">
    <property type="nucleotide sequence ID" value="NZ_JAAKZF010000046.1"/>
</dbReference>
<accession>A0A6G4WHZ1</accession>
<organism evidence="4 5">
    <name type="scientific">Allomesorhizobium camelthorni</name>
    <dbReference type="NCBI Taxonomy" id="475069"/>
    <lineage>
        <taxon>Bacteria</taxon>
        <taxon>Pseudomonadati</taxon>
        <taxon>Pseudomonadota</taxon>
        <taxon>Alphaproteobacteria</taxon>
        <taxon>Hyphomicrobiales</taxon>
        <taxon>Phyllobacteriaceae</taxon>
        <taxon>Allomesorhizobium</taxon>
    </lineage>
</organism>